<gene>
    <name evidence="2" type="ORF">P5673_020102</name>
</gene>
<keyword evidence="1" id="KW-0175">Coiled coil</keyword>
<name>A0AAD9QAJ4_ACRCE</name>
<reference evidence="2" key="2">
    <citation type="journal article" date="2023" name="Science">
        <title>Genomic signatures of disease resistance in endangered staghorn corals.</title>
        <authorList>
            <person name="Vollmer S.V."/>
            <person name="Selwyn J.D."/>
            <person name="Despard B.A."/>
            <person name="Roesel C.L."/>
        </authorList>
    </citation>
    <scope>NUCLEOTIDE SEQUENCE</scope>
    <source>
        <strain evidence="2">K2</strain>
    </source>
</reference>
<protein>
    <submittedName>
        <fullName evidence="2">Uncharacterized protein</fullName>
    </submittedName>
</protein>
<sequence>MSRSKLSVDQPWDVHLQWNELRQSSKDISIIQLYSRESNAQRERQRQIMEIQRKARRKDEYNRRLLELQERATEIRNNSQATAGFNILRLPPIQSPVKSTRRGLRRRVGGREMQPKSVLPDIDASKAFNLPATQHHLEPSRDPRFERLLSVLLTSEEHFDDLQRFAPPKKDSKRLSRVGHGY</sequence>
<dbReference type="AlphaFoldDB" id="A0AAD9QAJ4"/>
<reference evidence="2" key="1">
    <citation type="journal article" date="2023" name="G3 (Bethesda)">
        <title>Whole genome assembly and annotation of the endangered Caribbean coral Acropora cervicornis.</title>
        <authorList>
            <person name="Selwyn J.D."/>
            <person name="Vollmer S.V."/>
        </authorList>
    </citation>
    <scope>NUCLEOTIDE SEQUENCE</scope>
    <source>
        <strain evidence="2">K2</strain>
    </source>
</reference>
<comment type="caution">
    <text evidence="2">The sequence shown here is derived from an EMBL/GenBank/DDBJ whole genome shotgun (WGS) entry which is preliminary data.</text>
</comment>
<evidence type="ECO:0000256" key="1">
    <source>
        <dbReference type="SAM" id="Coils"/>
    </source>
</evidence>
<proteinExistence type="predicted"/>
<keyword evidence="3" id="KW-1185">Reference proteome</keyword>
<feature type="coiled-coil region" evidence="1">
    <location>
        <begin position="51"/>
        <end position="78"/>
    </location>
</feature>
<dbReference type="Proteomes" id="UP001249851">
    <property type="component" value="Unassembled WGS sequence"/>
</dbReference>
<accession>A0AAD9QAJ4</accession>
<dbReference type="EMBL" id="JARQWQ010000048">
    <property type="protein sequence ID" value="KAK2557737.1"/>
    <property type="molecule type" value="Genomic_DNA"/>
</dbReference>
<evidence type="ECO:0000313" key="2">
    <source>
        <dbReference type="EMBL" id="KAK2557737.1"/>
    </source>
</evidence>
<organism evidence="2 3">
    <name type="scientific">Acropora cervicornis</name>
    <name type="common">Staghorn coral</name>
    <dbReference type="NCBI Taxonomy" id="6130"/>
    <lineage>
        <taxon>Eukaryota</taxon>
        <taxon>Metazoa</taxon>
        <taxon>Cnidaria</taxon>
        <taxon>Anthozoa</taxon>
        <taxon>Hexacorallia</taxon>
        <taxon>Scleractinia</taxon>
        <taxon>Astrocoeniina</taxon>
        <taxon>Acroporidae</taxon>
        <taxon>Acropora</taxon>
    </lineage>
</organism>
<evidence type="ECO:0000313" key="3">
    <source>
        <dbReference type="Proteomes" id="UP001249851"/>
    </source>
</evidence>